<proteinExistence type="predicted"/>
<evidence type="ECO:0000313" key="6">
    <source>
        <dbReference type="EMBL" id="MBC5648812.1"/>
    </source>
</evidence>
<evidence type="ECO:0000256" key="3">
    <source>
        <dbReference type="ARBA" id="ARBA00022741"/>
    </source>
</evidence>
<dbReference type="SUPFAM" id="SSF52540">
    <property type="entry name" value="P-loop containing nucleoside triphosphate hydrolases"/>
    <property type="match status" value="2"/>
</dbReference>
<evidence type="ECO:0000259" key="5">
    <source>
        <dbReference type="PROSITE" id="PS50893"/>
    </source>
</evidence>
<organism evidence="6 7">
    <name type="scientific">Christensenella tenuis</name>
    <dbReference type="NCBI Taxonomy" id="2763033"/>
    <lineage>
        <taxon>Bacteria</taxon>
        <taxon>Bacillati</taxon>
        <taxon>Bacillota</taxon>
        <taxon>Clostridia</taxon>
        <taxon>Christensenellales</taxon>
        <taxon>Christensenellaceae</taxon>
        <taxon>Christensenella</taxon>
    </lineage>
</organism>
<gene>
    <name evidence="6" type="ORF">H8S18_10735</name>
</gene>
<keyword evidence="3" id="KW-0547">Nucleotide-binding</keyword>
<dbReference type="InterPro" id="IPR050107">
    <property type="entry name" value="ABC_carbohydrate_import_ATPase"/>
</dbReference>
<sequence length="489" mass="55426">MENICGSNILAHARLNVFRGEIVGLLGMNNAGKSELMDILTGRLRAEKGTVYFEDHPVFFTSPSQANELGICYIHGEQELLKEFTVTENIFVMRRKHDGQLLNMKQLSTRCSRLLGVLFSEETGIRFQAGDRLRDLNGLQRLAVQIIKTISENAKLMVIDHYIDDFPHHWVTSLRKWLSLLTRNLNISFIVTDHKAHNLSKLCDRIFVLRSGMSVGTFSKNEYDEKMLTSVMTGSLMEDREYYWRPSPGEKKILEFSGVRIPGEKNKLNIELIANEMVGLCCMSHHFVKNFCDALIGEVPLQEGKILLDGTPIEISSPEDITKYGIGIVFGRARLFPNMSFEENVSITALRKFSAKTGIVNNSASTLAASEALSIWKPPHLLSGGNQIDRYTEKKILISRAMATLPQVMIYQNLDKGLDDVAYDRLVREIWGTPIRPKASLFISSNVRNLIKVCTKIYFIYEGQVINKVYPAQTTEEAMLSYYKAFCEM</sequence>
<dbReference type="Gene3D" id="3.40.50.300">
    <property type="entry name" value="P-loop containing nucleotide triphosphate hydrolases"/>
    <property type="match status" value="2"/>
</dbReference>
<keyword evidence="1" id="KW-0813">Transport</keyword>
<feature type="domain" description="ABC transporter" evidence="5">
    <location>
        <begin position="237"/>
        <end position="487"/>
    </location>
</feature>
<dbReference type="InterPro" id="IPR027417">
    <property type="entry name" value="P-loop_NTPase"/>
</dbReference>
<dbReference type="RefSeq" id="WP_186858263.1">
    <property type="nucleotide sequence ID" value="NZ_JACOON010000005.1"/>
</dbReference>
<name>A0ABR7EGC0_9FIRM</name>
<evidence type="ECO:0000256" key="2">
    <source>
        <dbReference type="ARBA" id="ARBA00022737"/>
    </source>
</evidence>
<keyword evidence="4 6" id="KW-0067">ATP-binding</keyword>
<protein>
    <submittedName>
        <fullName evidence="6">Sugar ABC transporter ATP-binding protein</fullName>
    </submittedName>
</protein>
<keyword evidence="2" id="KW-0677">Repeat</keyword>
<dbReference type="InterPro" id="IPR003439">
    <property type="entry name" value="ABC_transporter-like_ATP-bd"/>
</dbReference>
<dbReference type="PANTHER" id="PTHR43790">
    <property type="entry name" value="CARBOHYDRATE TRANSPORT ATP-BINDING PROTEIN MG119-RELATED"/>
    <property type="match status" value="1"/>
</dbReference>
<accession>A0ABR7EGC0</accession>
<evidence type="ECO:0000256" key="1">
    <source>
        <dbReference type="ARBA" id="ARBA00022448"/>
    </source>
</evidence>
<keyword evidence="7" id="KW-1185">Reference proteome</keyword>
<evidence type="ECO:0000313" key="7">
    <source>
        <dbReference type="Proteomes" id="UP000606889"/>
    </source>
</evidence>
<dbReference type="PROSITE" id="PS50893">
    <property type="entry name" value="ABC_TRANSPORTER_2"/>
    <property type="match status" value="2"/>
</dbReference>
<reference evidence="6 7" key="1">
    <citation type="submission" date="2020-08" db="EMBL/GenBank/DDBJ databases">
        <title>Genome public.</title>
        <authorList>
            <person name="Liu C."/>
            <person name="Sun Q."/>
        </authorList>
    </citation>
    <scope>NUCLEOTIDE SEQUENCE [LARGE SCALE GENOMIC DNA]</scope>
    <source>
        <strain evidence="6 7">NSJ-35</strain>
    </source>
</reference>
<comment type="caution">
    <text evidence="6">The sequence shown here is derived from an EMBL/GenBank/DDBJ whole genome shotgun (WGS) entry which is preliminary data.</text>
</comment>
<feature type="domain" description="ABC transporter" evidence="5">
    <location>
        <begin position="1"/>
        <end position="236"/>
    </location>
</feature>
<dbReference type="Pfam" id="PF00005">
    <property type="entry name" value="ABC_tran"/>
    <property type="match status" value="1"/>
</dbReference>
<dbReference type="EMBL" id="JACOON010000005">
    <property type="protein sequence ID" value="MBC5648812.1"/>
    <property type="molecule type" value="Genomic_DNA"/>
</dbReference>
<dbReference type="GO" id="GO:0005524">
    <property type="term" value="F:ATP binding"/>
    <property type="evidence" value="ECO:0007669"/>
    <property type="project" value="UniProtKB-KW"/>
</dbReference>
<dbReference type="Proteomes" id="UP000606889">
    <property type="component" value="Unassembled WGS sequence"/>
</dbReference>
<dbReference type="PANTHER" id="PTHR43790:SF9">
    <property type="entry name" value="GALACTOFURANOSE TRANSPORTER ATP-BINDING PROTEIN YTFR"/>
    <property type="match status" value="1"/>
</dbReference>
<evidence type="ECO:0000256" key="4">
    <source>
        <dbReference type="ARBA" id="ARBA00022840"/>
    </source>
</evidence>